<evidence type="ECO:0000313" key="4">
    <source>
        <dbReference type="Proteomes" id="UP000677054"/>
    </source>
</evidence>
<organism evidence="3">
    <name type="scientific">Darwinula stevensoni</name>
    <dbReference type="NCBI Taxonomy" id="69355"/>
    <lineage>
        <taxon>Eukaryota</taxon>
        <taxon>Metazoa</taxon>
        <taxon>Ecdysozoa</taxon>
        <taxon>Arthropoda</taxon>
        <taxon>Crustacea</taxon>
        <taxon>Oligostraca</taxon>
        <taxon>Ostracoda</taxon>
        <taxon>Podocopa</taxon>
        <taxon>Podocopida</taxon>
        <taxon>Darwinulocopina</taxon>
        <taxon>Darwinuloidea</taxon>
        <taxon>Darwinulidae</taxon>
        <taxon>Darwinula</taxon>
    </lineage>
</organism>
<evidence type="ECO:0000259" key="2">
    <source>
        <dbReference type="Pfam" id="PF17906"/>
    </source>
</evidence>
<dbReference type="InterPro" id="IPR036188">
    <property type="entry name" value="FAD/NAD-bd_sf"/>
</dbReference>
<feature type="domain" description="Amine oxidase" evidence="1">
    <location>
        <begin position="556"/>
        <end position="682"/>
    </location>
</feature>
<dbReference type="EMBL" id="CAJPEV010000001">
    <property type="protein sequence ID" value="CAG0878495.1"/>
    <property type="molecule type" value="Genomic_DNA"/>
</dbReference>
<protein>
    <submittedName>
        <fullName evidence="3">Uncharacterized protein</fullName>
    </submittedName>
</protein>
<dbReference type="Pfam" id="PF01593">
    <property type="entry name" value="Amino_oxidase"/>
    <property type="match status" value="3"/>
</dbReference>
<evidence type="ECO:0000259" key="1">
    <source>
        <dbReference type="Pfam" id="PF01593"/>
    </source>
</evidence>
<reference evidence="3" key="1">
    <citation type="submission" date="2020-11" db="EMBL/GenBank/DDBJ databases">
        <authorList>
            <person name="Tran Van P."/>
        </authorList>
    </citation>
    <scope>NUCLEOTIDE SEQUENCE</scope>
</reference>
<dbReference type="Pfam" id="PF17906">
    <property type="entry name" value="HTH_48"/>
    <property type="match status" value="1"/>
</dbReference>
<feature type="domain" description="Mos1 transposase HTH" evidence="2">
    <location>
        <begin position="490"/>
        <end position="534"/>
    </location>
</feature>
<dbReference type="Gene3D" id="3.50.50.60">
    <property type="entry name" value="FAD/NAD(P)-binding domain"/>
    <property type="match status" value="1"/>
</dbReference>
<dbReference type="GO" id="GO:0046592">
    <property type="term" value="F:polyamine oxidase activity"/>
    <property type="evidence" value="ECO:0007669"/>
    <property type="project" value="TreeGrafter"/>
</dbReference>
<dbReference type="PANTHER" id="PTHR10742:SF416">
    <property type="entry name" value="SPERMINE OXIDASE"/>
    <property type="match status" value="1"/>
</dbReference>
<feature type="domain" description="Amine oxidase" evidence="1">
    <location>
        <begin position="27"/>
        <end position="157"/>
    </location>
</feature>
<dbReference type="Gene3D" id="3.90.660.10">
    <property type="match status" value="2"/>
</dbReference>
<evidence type="ECO:0000313" key="3">
    <source>
        <dbReference type="EMBL" id="CAD7239981.1"/>
    </source>
</evidence>
<sequence>MSHTALLLKPFCCTVVIHQNWTRGVLGFYDVLGHPNVLAIWIVGPAAREVETVSDDATVASECLHLLRNCLGKQYEVPEPVSVVRSHWYTDPFSRGSYSYRTVAADNEDVWAADLAQPLLSVNKKGGLLFAGEATHECFYSAVHGAVESGWREADRIASVISSDSPKAVLASWERYLASDTGHVEDVKCNTKGNRFQLQEPQDHIGGRIRTIWHNGHPLELGAQWIHGEEKNLVYDFAKRHDLCSTSLSWEARGSFFTTKQKKVPARVVEEVREAVYSIYKECNKFAGETETALIPSSVGKFFEEKFENLIQRLHLNEEEIKIRRDVFHWFMLFERIDNACDSLYDLSLRSWGEFHDCEGNRYNNLKHGYCSLLNVLVQDIPDSLLHLNCPITEITWKPTITLNTKHEATEEPRKHLAQEKFLTVTYQGGHSIQASHAIVTPSLGFLQEHIKDFFSPPLPSKFSQMETCQKRDGAVNVRETVKFSAEQKRVILLYHFRSGFKPQQAFEEMKKNIGDDAPGRTMVFKWFQRFEAGHFEVTDDPRSGRPRTSTDDGMAIEGLGFGVIDKFFLEFDEPFWEEDSEGIHLVWSSDDRQSECPLSESWVRGISGFDHVLNHPNILLGWIGGMEARFMETLTDQEVWQGISTALSKFLDLPHIPTPKRIIRSHWYSNPFIRGSYSYRPRRCDEMGVKAADLLEPVKSSALDTKGTLIQERWRKKLWVHPINSQMQRFDEYHHLFTELEKDPERFFWYFRMRTSSYEKLLHLTAPHREKQNSNYRRTIPPE</sequence>
<dbReference type="EMBL" id="LR899518">
    <property type="protein sequence ID" value="CAD7239981.1"/>
    <property type="molecule type" value="Genomic_DNA"/>
</dbReference>
<gene>
    <name evidence="3" type="ORF">DSTB1V02_LOCUS20</name>
</gene>
<dbReference type="OrthoDB" id="5046242at2759"/>
<dbReference type="PANTHER" id="PTHR10742">
    <property type="entry name" value="FLAVIN MONOAMINE OXIDASE"/>
    <property type="match status" value="1"/>
</dbReference>
<accession>A0A7R8WZM5</accession>
<dbReference type="Proteomes" id="UP000677054">
    <property type="component" value="Unassembled WGS sequence"/>
</dbReference>
<dbReference type="InterPro" id="IPR041426">
    <property type="entry name" value="Mos1_HTH"/>
</dbReference>
<dbReference type="InterPro" id="IPR002937">
    <property type="entry name" value="Amino_oxidase"/>
</dbReference>
<dbReference type="SUPFAM" id="SSF54373">
    <property type="entry name" value="FAD-linked reductases, C-terminal domain"/>
    <property type="match status" value="2"/>
</dbReference>
<proteinExistence type="predicted"/>
<keyword evidence="4" id="KW-1185">Reference proteome</keyword>
<name>A0A7R8WZM5_9CRUS</name>
<dbReference type="InterPro" id="IPR050281">
    <property type="entry name" value="Flavin_monoamine_oxidase"/>
</dbReference>
<dbReference type="SUPFAM" id="SSF51905">
    <property type="entry name" value="FAD/NAD(P)-binding domain"/>
    <property type="match status" value="2"/>
</dbReference>
<dbReference type="AlphaFoldDB" id="A0A7R8WZM5"/>
<feature type="domain" description="Amine oxidase" evidence="1">
    <location>
        <begin position="192"/>
        <end position="464"/>
    </location>
</feature>